<organism evidence="1 2">
    <name type="scientific">Thraustotheca clavata</name>
    <dbReference type="NCBI Taxonomy" id="74557"/>
    <lineage>
        <taxon>Eukaryota</taxon>
        <taxon>Sar</taxon>
        <taxon>Stramenopiles</taxon>
        <taxon>Oomycota</taxon>
        <taxon>Saprolegniomycetes</taxon>
        <taxon>Saprolegniales</taxon>
        <taxon>Achlyaceae</taxon>
        <taxon>Thraustotheca</taxon>
    </lineage>
</organism>
<dbReference type="AlphaFoldDB" id="A0A1V9Z9M7"/>
<reference evidence="1 2" key="1">
    <citation type="journal article" date="2014" name="Genome Biol. Evol.">
        <title>The secreted proteins of Achlya hypogyna and Thraustotheca clavata identify the ancestral oomycete secretome and reveal gene acquisitions by horizontal gene transfer.</title>
        <authorList>
            <person name="Misner I."/>
            <person name="Blouin N."/>
            <person name="Leonard G."/>
            <person name="Richards T.A."/>
            <person name="Lane C.E."/>
        </authorList>
    </citation>
    <scope>NUCLEOTIDE SEQUENCE [LARGE SCALE GENOMIC DNA]</scope>
    <source>
        <strain evidence="1 2">ATCC 34112</strain>
    </source>
</reference>
<dbReference type="Proteomes" id="UP000243217">
    <property type="component" value="Unassembled WGS sequence"/>
</dbReference>
<sequence length="251" mass="28638">MFLECPHDVVCLILSALSTLDWYNLAKINRYLRQHVITAIEKLTYLEFHSCNDANRVYFFVRHAQSLSQLSFYASHRLITDRFLSSLSPYLSSVQSLSLAYCTELTRLACLNACTSLQSLDLTGCSNLSKLQLHLPSLRSLTCAWCRKLPAKELIACRLELQELSLNGWEDHDIDVQLGLLFRSMPSISTLYLAHVPLSRAGLFVVFQLLPNLQFVQLSKRNANVWVDGTWDMAALEAWMHQRSNVRVSLV</sequence>
<evidence type="ECO:0000313" key="2">
    <source>
        <dbReference type="Proteomes" id="UP000243217"/>
    </source>
</evidence>
<evidence type="ECO:0000313" key="1">
    <source>
        <dbReference type="EMBL" id="OQR94617.1"/>
    </source>
</evidence>
<protein>
    <recommendedName>
        <fullName evidence="3">F-box domain-containing protein</fullName>
    </recommendedName>
</protein>
<gene>
    <name evidence="1" type="ORF">THRCLA_22225</name>
</gene>
<name>A0A1V9Z9M7_9STRA</name>
<dbReference type="SUPFAM" id="SSF52047">
    <property type="entry name" value="RNI-like"/>
    <property type="match status" value="1"/>
</dbReference>
<dbReference type="Gene3D" id="3.80.10.10">
    <property type="entry name" value="Ribonuclease Inhibitor"/>
    <property type="match status" value="1"/>
</dbReference>
<evidence type="ECO:0008006" key="3">
    <source>
        <dbReference type="Google" id="ProtNLM"/>
    </source>
</evidence>
<comment type="caution">
    <text evidence="1">The sequence shown here is derived from an EMBL/GenBank/DDBJ whole genome shotgun (WGS) entry which is preliminary data.</text>
</comment>
<proteinExistence type="predicted"/>
<dbReference type="OrthoDB" id="73356at2759"/>
<keyword evidence="2" id="KW-1185">Reference proteome</keyword>
<dbReference type="EMBL" id="JNBS01002174">
    <property type="protein sequence ID" value="OQR94617.1"/>
    <property type="molecule type" value="Genomic_DNA"/>
</dbReference>
<accession>A0A1V9Z9M7</accession>
<dbReference type="InterPro" id="IPR032675">
    <property type="entry name" value="LRR_dom_sf"/>
</dbReference>